<keyword evidence="2" id="KW-0677">Repeat</keyword>
<evidence type="ECO:0000259" key="8">
    <source>
        <dbReference type="PROSITE" id="PS51755"/>
    </source>
</evidence>
<gene>
    <name evidence="9" type="ORF">BDD14_6218</name>
</gene>
<dbReference type="InterPro" id="IPR001867">
    <property type="entry name" value="OmpR/PhoB-type_DNA-bd"/>
</dbReference>
<dbReference type="GO" id="GO:0003677">
    <property type="term" value="F:DNA binding"/>
    <property type="evidence" value="ECO:0007669"/>
    <property type="project" value="UniProtKB-UniRule"/>
</dbReference>
<dbReference type="Gene3D" id="1.25.40.10">
    <property type="entry name" value="Tetratricopeptide repeat domain"/>
    <property type="match status" value="1"/>
</dbReference>
<feature type="domain" description="OmpR/PhoB-type" evidence="8">
    <location>
        <begin position="6"/>
        <end position="104"/>
    </location>
</feature>
<dbReference type="InterPro" id="IPR016032">
    <property type="entry name" value="Sig_transdc_resp-reg_C-effctor"/>
</dbReference>
<dbReference type="Gene3D" id="1.10.10.10">
    <property type="entry name" value="Winged helix-like DNA-binding domain superfamily/Winged helix DNA-binding domain"/>
    <property type="match status" value="1"/>
</dbReference>
<dbReference type="SUPFAM" id="SSF46894">
    <property type="entry name" value="C-terminal effector domain of the bipartite response regulators"/>
    <property type="match status" value="1"/>
</dbReference>
<evidence type="ECO:0000256" key="4">
    <source>
        <dbReference type="ARBA" id="ARBA00022786"/>
    </source>
</evidence>
<dbReference type="GO" id="GO:0016567">
    <property type="term" value="P:protein ubiquitination"/>
    <property type="evidence" value="ECO:0007669"/>
    <property type="project" value="TreeGrafter"/>
</dbReference>
<organism evidence="9 10">
    <name type="scientific">Edaphobacter modestus</name>
    <dbReference type="NCBI Taxonomy" id="388466"/>
    <lineage>
        <taxon>Bacteria</taxon>
        <taxon>Pseudomonadati</taxon>
        <taxon>Acidobacteriota</taxon>
        <taxon>Terriglobia</taxon>
        <taxon>Terriglobales</taxon>
        <taxon>Acidobacteriaceae</taxon>
        <taxon>Edaphobacter</taxon>
    </lineage>
</organism>
<keyword evidence="1" id="KW-0132">Cell division</keyword>
<keyword evidence="4" id="KW-0833">Ubl conjugation pathway</keyword>
<evidence type="ECO:0000313" key="10">
    <source>
        <dbReference type="Proteomes" id="UP000292958"/>
    </source>
</evidence>
<evidence type="ECO:0000256" key="7">
    <source>
        <dbReference type="PROSITE-ProRule" id="PRU01091"/>
    </source>
</evidence>
<feature type="DNA-binding region" description="OmpR/PhoB-type" evidence="7">
    <location>
        <begin position="6"/>
        <end position="104"/>
    </location>
</feature>
<dbReference type="RefSeq" id="WP_165420400.1">
    <property type="nucleotide sequence ID" value="NZ_SHKW01000007.1"/>
</dbReference>
<protein>
    <submittedName>
        <fullName evidence="9">DNA-binding winged helix-turn-helix (WHTH) protein</fullName>
    </submittedName>
</protein>
<dbReference type="PANTHER" id="PTHR12558:SF9">
    <property type="entry name" value="CELL DIVISION CYCLE PROTEIN 16 HOMOLOG"/>
    <property type="match status" value="1"/>
</dbReference>
<dbReference type="PROSITE" id="PS51755">
    <property type="entry name" value="OMPR_PHOB"/>
    <property type="match status" value="1"/>
</dbReference>
<dbReference type="GO" id="GO:0000160">
    <property type="term" value="P:phosphorelay signal transduction system"/>
    <property type="evidence" value="ECO:0007669"/>
    <property type="project" value="InterPro"/>
</dbReference>
<evidence type="ECO:0000256" key="6">
    <source>
        <dbReference type="ARBA" id="ARBA00023306"/>
    </source>
</evidence>
<dbReference type="CDD" id="cd00383">
    <property type="entry name" value="trans_reg_C"/>
    <property type="match status" value="1"/>
</dbReference>
<evidence type="ECO:0000256" key="3">
    <source>
        <dbReference type="ARBA" id="ARBA00022776"/>
    </source>
</evidence>
<dbReference type="InterPro" id="IPR011990">
    <property type="entry name" value="TPR-like_helical_dom_sf"/>
</dbReference>
<keyword evidence="3" id="KW-0498">Mitosis</keyword>
<dbReference type="EMBL" id="SHKW01000007">
    <property type="protein sequence ID" value="RZU29624.1"/>
    <property type="molecule type" value="Genomic_DNA"/>
</dbReference>
<sequence length="593" mass="66134">MSEAQPHTYDFGDFRIDTGKRLLLRAGDHVPLTPKVFDTLLLLVAHQGQVLDKQELMSALWPDTAVEENNLNQNISTLRHIFGETRGENRYIATIPGTGYCFTAEVRTFKVAIPEETPTHSRIAVLPFENLGAGPEREYLADGLTEETIATIGQIDPEHFSVIGRTSVMRYKCTTRTLAEIGRELDASYLIESSLRAEGGRLRITSKLIRVHDQLQIWSASYDSEPSSLLTFQRELSIAIAEQVRLRLSPVRLTALANRQTQSPEAYDLYLHGRHFWNQLTGPTTRRAIEYFTRATALDPGYALACAGLADCYSSSPVHGDVPPRLVMQNARDAVANAVAAEPNLAEVQTALGNFNFWLGWDWSAAEAAFRRGIALDPNYPLAHRMLGVVLSHSCRHDEAQPSMQRARELDPLYAMHQSLSSHIAFAARDYPAAAHFARQALVVDPEFWIAQLHLAQVAVELGDYDLALDALNKCGRLSVGNTKALSLRGYIFAKTGRTGEALEILQTLEAIARERFVPPYAMALVHAGLGHTGLALDWLVRAFDAHDVHLVFLTIDPKWDPFRHEPSFMALLKRCGFRNVVPEKSGFYEQVI</sequence>
<name>A0A4Q7Y031_9BACT</name>
<dbReference type="InterPro" id="IPR019734">
    <property type="entry name" value="TPR_rpt"/>
</dbReference>
<keyword evidence="5 7" id="KW-0238">DNA-binding</keyword>
<dbReference type="InterPro" id="IPR036388">
    <property type="entry name" value="WH-like_DNA-bd_sf"/>
</dbReference>
<reference evidence="9 10" key="1">
    <citation type="submission" date="2019-02" db="EMBL/GenBank/DDBJ databases">
        <title>Genomic Encyclopedia of Archaeal and Bacterial Type Strains, Phase II (KMG-II): from individual species to whole genera.</title>
        <authorList>
            <person name="Goeker M."/>
        </authorList>
    </citation>
    <scope>NUCLEOTIDE SEQUENCE [LARGE SCALE GENOMIC DNA]</scope>
    <source>
        <strain evidence="9 10">DSM 18101</strain>
    </source>
</reference>
<accession>A0A4Q7Y031</accession>
<dbReference type="Pfam" id="PF00486">
    <property type="entry name" value="Trans_reg_C"/>
    <property type="match status" value="1"/>
</dbReference>
<evidence type="ECO:0000256" key="1">
    <source>
        <dbReference type="ARBA" id="ARBA00022618"/>
    </source>
</evidence>
<dbReference type="Pfam" id="PF13432">
    <property type="entry name" value="TPR_16"/>
    <property type="match status" value="2"/>
</dbReference>
<dbReference type="Proteomes" id="UP000292958">
    <property type="component" value="Unassembled WGS sequence"/>
</dbReference>
<dbReference type="SMART" id="SM00862">
    <property type="entry name" value="Trans_reg_C"/>
    <property type="match status" value="1"/>
</dbReference>
<keyword evidence="10" id="KW-1185">Reference proteome</keyword>
<dbReference type="SMART" id="SM00028">
    <property type="entry name" value="TPR"/>
    <property type="match status" value="5"/>
</dbReference>
<dbReference type="PANTHER" id="PTHR12558">
    <property type="entry name" value="CELL DIVISION CYCLE 16,23,27"/>
    <property type="match status" value="1"/>
</dbReference>
<dbReference type="AlphaFoldDB" id="A0A4Q7Y031"/>
<evidence type="ECO:0000313" key="9">
    <source>
        <dbReference type="EMBL" id="RZU29624.1"/>
    </source>
</evidence>
<keyword evidence="6" id="KW-0131">Cell cycle</keyword>
<dbReference type="GO" id="GO:0051301">
    <property type="term" value="P:cell division"/>
    <property type="evidence" value="ECO:0007669"/>
    <property type="project" value="UniProtKB-KW"/>
</dbReference>
<dbReference type="SUPFAM" id="SSF48452">
    <property type="entry name" value="TPR-like"/>
    <property type="match status" value="1"/>
</dbReference>
<dbReference type="GO" id="GO:0031145">
    <property type="term" value="P:anaphase-promoting complex-dependent catabolic process"/>
    <property type="evidence" value="ECO:0007669"/>
    <property type="project" value="TreeGrafter"/>
</dbReference>
<proteinExistence type="predicted"/>
<dbReference type="GO" id="GO:0005737">
    <property type="term" value="C:cytoplasm"/>
    <property type="evidence" value="ECO:0007669"/>
    <property type="project" value="TreeGrafter"/>
</dbReference>
<evidence type="ECO:0000256" key="2">
    <source>
        <dbReference type="ARBA" id="ARBA00022737"/>
    </source>
</evidence>
<comment type="caution">
    <text evidence="9">The sequence shown here is derived from an EMBL/GenBank/DDBJ whole genome shotgun (WGS) entry which is preliminary data.</text>
</comment>
<evidence type="ECO:0000256" key="5">
    <source>
        <dbReference type="ARBA" id="ARBA00023125"/>
    </source>
</evidence>
<dbReference type="GO" id="GO:0006355">
    <property type="term" value="P:regulation of DNA-templated transcription"/>
    <property type="evidence" value="ECO:0007669"/>
    <property type="project" value="InterPro"/>
</dbReference>